<dbReference type="EMBL" id="JAXOVC010000001">
    <property type="protein sequence ID" value="KAK4508704.1"/>
    <property type="molecule type" value="Genomic_DNA"/>
</dbReference>
<sequence length="225" mass="25981">MVLRFHPSGFIIHSDGAELRQHPEDEDTYFEDDSDEFSRKCDVVDTNLTALLQVCKQVYAEAAPILYGQNKFRFTDSSLLRFDGMIKARQPSMARHLRYLELSFRPRRHGYRTFELTIQNLASVKTLKSLAIEIYDYDWLKMRTEERLSAYGRKTKFTKFEQVPGFYDLARVAAKAETFELKGDDEDHVSIKAFLDAEIEKIRAGKGKKVAKKRGVRPAGKQKTG</sequence>
<dbReference type="PANTHER" id="PTHR38790">
    <property type="entry name" value="2EXR DOMAIN-CONTAINING PROTEIN-RELATED"/>
    <property type="match status" value="1"/>
</dbReference>
<proteinExistence type="predicted"/>
<dbReference type="Proteomes" id="UP001305779">
    <property type="component" value="Unassembled WGS sequence"/>
</dbReference>
<organism evidence="3 4">
    <name type="scientific">Zasmidium cellare</name>
    <name type="common">Wine cellar mold</name>
    <name type="synonym">Racodium cellare</name>
    <dbReference type="NCBI Taxonomy" id="395010"/>
    <lineage>
        <taxon>Eukaryota</taxon>
        <taxon>Fungi</taxon>
        <taxon>Dikarya</taxon>
        <taxon>Ascomycota</taxon>
        <taxon>Pezizomycotina</taxon>
        <taxon>Dothideomycetes</taxon>
        <taxon>Dothideomycetidae</taxon>
        <taxon>Mycosphaerellales</taxon>
        <taxon>Mycosphaerellaceae</taxon>
        <taxon>Zasmidium</taxon>
    </lineage>
</organism>
<accession>A0ABR0F426</accession>
<protein>
    <recommendedName>
        <fullName evidence="2">DUF7730 domain-containing protein</fullName>
    </recommendedName>
</protein>
<evidence type="ECO:0000313" key="4">
    <source>
        <dbReference type="Proteomes" id="UP001305779"/>
    </source>
</evidence>
<evidence type="ECO:0000259" key="2">
    <source>
        <dbReference type="Pfam" id="PF24864"/>
    </source>
</evidence>
<gene>
    <name evidence="3" type="ORF">PRZ48_002443</name>
</gene>
<dbReference type="InterPro" id="IPR056632">
    <property type="entry name" value="DUF7730"/>
</dbReference>
<dbReference type="Pfam" id="PF24864">
    <property type="entry name" value="DUF7730"/>
    <property type="match status" value="1"/>
</dbReference>
<name>A0ABR0F426_ZASCE</name>
<feature type="compositionally biased region" description="Basic residues" evidence="1">
    <location>
        <begin position="205"/>
        <end position="216"/>
    </location>
</feature>
<evidence type="ECO:0000256" key="1">
    <source>
        <dbReference type="SAM" id="MobiDB-lite"/>
    </source>
</evidence>
<feature type="domain" description="DUF7730" evidence="2">
    <location>
        <begin position="38"/>
        <end position="135"/>
    </location>
</feature>
<comment type="caution">
    <text evidence="3">The sequence shown here is derived from an EMBL/GenBank/DDBJ whole genome shotgun (WGS) entry which is preliminary data.</text>
</comment>
<reference evidence="3 4" key="1">
    <citation type="journal article" date="2023" name="G3 (Bethesda)">
        <title>A chromosome-level genome assembly of Zasmidium syzygii isolated from banana leaves.</title>
        <authorList>
            <person name="van Westerhoven A.C."/>
            <person name="Mehrabi R."/>
            <person name="Talebi R."/>
            <person name="Steentjes M.B.F."/>
            <person name="Corcolon B."/>
            <person name="Chong P.A."/>
            <person name="Kema G.H.J."/>
            <person name="Seidl M.F."/>
        </authorList>
    </citation>
    <scope>NUCLEOTIDE SEQUENCE [LARGE SCALE GENOMIC DNA]</scope>
    <source>
        <strain evidence="3 4">P124</strain>
    </source>
</reference>
<evidence type="ECO:0000313" key="3">
    <source>
        <dbReference type="EMBL" id="KAK4508704.1"/>
    </source>
</evidence>
<feature type="region of interest" description="Disordered" evidence="1">
    <location>
        <begin position="205"/>
        <end position="225"/>
    </location>
</feature>
<keyword evidence="4" id="KW-1185">Reference proteome</keyword>